<protein>
    <recommendedName>
        <fullName evidence="1">Stage 0 sporulation protein A homolog</fullName>
    </recommendedName>
</protein>
<dbReference type="PROSITE" id="PS50110">
    <property type="entry name" value="RESPONSE_REGULATORY"/>
    <property type="match status" value="1"/>
</dbReference>
<evidence type="ECO:0000256" key="5">
    <source>
        <dbReference type="ARBA" id="ARBA00023125"/>
    </source>
</evidence>
<name>A0A9D1CH11_9FIRM</name>
<evidence type="ECO:0000259" key="11">
    <source>
        <dbReference type="PROSITE" id="PS51755"/>
    </source>
</evidence>
<dbReference type="EMBL" id="DVFO01000055">
    <property type="protein sequence ID" value="HIQ61087.1"/>
    <property type="molecule type" value="Genomic_DNA"/>
</dbReference>
<evidence type="ECO:0000256" key="1">
    <source>
        <dbReference type="ARBA" id="ARBA00018672"/>
    </source>
</evidence>
<keyword evidence="5 9" id="KW-0238">DNA-binding</keyword>
<dbReference type="SUPFAM" id="SSF52172">
    <property type="entry name" value="CheY-like"/>
    <property type="match status" value="1"/>
</dbReference>
<dbReference type="InterPro" id="IPR036388">
    <property type="entry name" value="WH-like_DNA-bd_sf"/>
</dbReference>
<dbReference type="AlphaFoldDB" id="A0A9D1CH11"/>
<dbReference type="Gene3D" id="6.10.250.690">
    <property type="match status" value="1"/>
</dbReference>
<dbReference type="PANTHER" id="PTHR48111">
    <property type="entry name" value="REGULATOR OF RPOS"/>
    <property type="match status" value="1"/>
</dbReference>
<reference evidence="12" key="2">
    <citation type="journal article" date="2021" name="PeerJ">
        <title>Extensive microbial diversity within the chicken gut microbiome revealed by metagenomics and culture.</title>
        <authorList>
            <person name="Gilroy R."/>
            <person name="Ravi A."/>
            <person name="Getino M."/>
            <person name="Pursley I."/>
            <person name="Horton D.L."/>
            <person name="Alikhan N.F."/>
            <person name="Baker D."/>
            <person name="Gharbi K."/>
            <person name="Hall N."/>
            <person name="Watson M."/>
            <person name="Adriaenssens E.M."/>
            <person name="Foster-Nyarko E."/>
            <person name="Jarju S."/>
            <person name="Secka A."/>
            <person name="Antonio M."/>
            <person name="Oren A."/>
            <person name="Chaudhuri R.R."/>
            <person name="La Ragione R."/>
            <person name="Hildebrand F."/>
            <person name="Pallen M.J."/>
        </authorList>
    </citation>
    <scope>NUCLEOTIDE SEQUENCE</scope>
    <source>
        <strain evidence="12">ChiGjej2B2-12916</strain>
    </source>
</reference>
<dbReference type="Pfam" id="PF00486">
    <property type="entry name" value="Trans_reg_C"/>
    <property type="match status" value="1"/>
</dbReference>
<evidence type="ECO:0000256" key="3">
    <source>
        <dbReference type="ARBA" id="ARBA00023012"/>
    </source>
</evidence>
<dbReference type="PROSITE" id="PS51755">
    <property type="entry name" value="OMPR_PHOB"/>
    <property type="match status" value="1"/>
</dbReference>
<feature type="modified residue" description="4-aspartylphosphate" evidence="8">
    <location>
        <position position="52"/>
    </location>
</feature>
<reference evidence="12" key="1">
    <citation type="submission" date="2020-10" db="EMBL/GenBank/DDBJ databases">
        <authorList>
            <person name="Gilroy R."/>
        </authorList>
    </citation>
    <scope>NUCLEOTIDE SEQUENCE</scope>
    <source>
        <strain evidence="12">ChiGjej2B2-12916</strain>
    </source>
</reference>
<dbReference type="PANTHER" id="PTHR48111:SF1">
    <property type="entry name" value="TWO-COMPONENT RESPONSE REGULATOR ORR33"/>
    <property type="match status" value="1"/>
</dbReference>
<dbReference type="InterPro" id="IPR001867">
    <property type="entry name" value="OmpR/PhoB-type_DNA-bd"/>
</dbReference>
<accession>A0A9D1CH11</accession>
<dbReference type="GO" id="GO:0000156">
    <property type="term" value="F:phosphorelay response regulator activity"/>
    <property type="evidence" value="ECO:0007669"/>
    <property type="project" value="TreeGrafter"/>
</dbReference>
<feature type="domain" description="Response regulatory" evidence="10">
    <location>
        <begin position="3"/>
        <end position="113"/>
    </location>
</feature>
<feature type="DNA-binding region" description="OmpR/PhoB-type" evidence="9">
    <location>
        <begin position="122"/>
        <end position="220"/>
    </location>
</feature>
<keyword evidence="3" id="KW-0902">Two-component regulatory system</keyword>
<dbReference type="InterPro" id="IPR011006">
    <property type="entry name" value="CheY-like_superfamily"/>
</dbReference>
<organism evidence="12 13">
    <name type="scientific">Candidatus Enterenecus faecium</name>
    <dbReference type="NCBI Taxonomy" id="2840780"/>
    <lineage>
        <taxon>Bacteria</taxon>
        <taxon>Bacillati</taxon>
        <taxon>Bacillota</taxon>
        <taxon>Clostridia</taxon>
        <taxon>Eubacteriales</taxon>
        <taxon>Candidatus Enterenecus</taxon>
    </lineage>
</organism>
<dbReference type="Proteomes" id="UP000886879">
    <property type="component" value="Unassembled WGS sequence"/>
</dbReference>
<dbReference type="Gene3D" id="1.10.10.10">
    <property type="entry name" value="Winged helix-like DNA-binding domain superfamily/Winged helix DNA-binding domain"/>
    <property type="match status" value="1"/>
</dbReference>
<dbReference type="Pfam" id="PF00072">
    <property type="entry name" value="Response_reg"/>
    <property type="match status" value="1"/>
</dbReference>
<evidence type="ECO:0000256" key="6">
    <source>
        <dbReference type="ARBA" id="ARBA00023163"/>
    </source>
</evidence>
<dbReference type="GO" id="GO:0005829">
    <property type="term" value="C:cytosol"/>
    <property type="evidence" value="ECO:0007669"/>
    <property type="project" value="TreeGrafter"/>
</dbReference>
<dbReference type="SMART" id="SM00862">
    <property type="entry name" value="Trans_reg_C"/>
    <property type="match status" value="1"/>
</dbReference>
<dbReference type="GO" id="GO:0032993">
    <property type="term" value="C:protein-DNA complex"/>
    <property type="evidence" value="ECO:0007669"/>
    <property type="project" value="TreeGrafter"/>
</dbReference>
<keyword evidence="2 8" id="KW-0597">Phosphoprotein</keyword>
<keyword evidence="4" id="KW-0805">Transcription regulation</keyword>
<dbReference type="GO" id="GO:0006355">
    <property type="term" value="P:regulation of DNA-templated transcription"/>
    <property type="evidence" value="ECO:0007669"/>
    <property type="project" value="InterPro"/>
</dbReference>
<keyword evidence="6" id="KW-0804">Transcription</keyword>
<dbReference type="Gene3D" id="3.40.50.2300">
    <property type="match status" value="1"/>
</dbReference>
<dbReference type="SMART" id="SM00448">
    <property type="entry name" value="REC"/>
    <property type="match status" value="1"/>
</dbReference>
<comment type="caution">
    <text evidence="12">The sequence shown here is derived from an EMBL/GenBank/DDBJ whole genome shotgun (WGS) entry which is preliminary data.</text>
</comment>
<dbReference type="CDD" id="cd00383">
    <property type="entry name" value="trans_reg_C"/>
    <property type="match status" value="1"/>
</dbReference>
<feature type="domain" description="OmpR/PhoB-type" evidence="11">
    <location>
        <begin position="122"/>
        <end position="220"/>
    </location>
</feature>
<evidence type="ECO:0000256" key="9">
    <source>
        <dbReference type="PROSITE-ProRule" id="PRU01091"/>
    </source>
</evidence>
<proteinExistence type="predicted"/>
<comment type="function">
    <text evidence="7">May play the central regulatory role in sporulation. It may be an element of the effector pathway responsible for the activation of sporulation genes in response to nutritional stress. Spo0A may act in concert with spo0H (a sigma factor) to control the expression of some genes that are critical to the sporulation process.</text>
</comment>
<evidence type="ECO:0000313" key="13">
    <source>
        <dbReference type="Proteomes" id="UP000886879"/>
    </source>
</evidence>
<evidence type="ECO:0000256" key="8">
    <source>
        <dbReference type="PROSITE-ProRule" id="PRU00169"/>
    </source>
</evidence>
<dbReference type="InterPro" id="IPR039420">
    <property type="entry name" value="WalR-like"/>
</dbReference>
<evidence type="ECO:0000259" key="10">
    <source>
        <dbReference type="PROSITE" id="PS50110"/>
    </source>
</evidence>
<dbReference type="GO" id="GO:0000976">
    <property type="term" value="F:transcription cis-regulatory region binding"/>
    <property type="evidence" value="ECO:0007669"/>
    <property type="project" value="TreeGrafter"/>
</dbReference>
<evidence type="ECO:0000256" key="2">
    <source>
        <dbReference type="ARBA" id="ARBA00022553"/>
    </source>
</evidence>
<gene>
    <name evidence="12" type="ORF">IAD31_05775</name>
</gene>
<sequence>MKTIAIIDDDIHIGDVLEQLLRREGYQVLRAYSGTEALYLLSQQRPDLVLLDLMLPGLSGEEVLPKIQSFPVIILSAKGDVENKVELLQAGAVDYITKPFHPQELLARIGVHLRRPRGEEEGQVLTVGELSLDPLSRQVTVAGQEVHLTKTEYAILKLFLQHPNQALSKSVILERISLDTLDCTDSSLKQHMSNLRKKLRQASGKEYLQSVWGIGFRLTAS</sequence>
<dbReference type="CDD" id="cd17574">
    <property type="entry name" value="REC_OmpR"/>
    <property type="match status" value="1"/>
</dbReference>
<evidence type="ECO:0000256" key="7">
    <source>
        <dbReference type="ARBA" id="ARBA00024867"/>
    </source>
</evidence>
<evidence type="ECO:0000313" key="12">
    <source>
        <dbReference type="EMBL" id="HIQ61087.1"/>
    </source>
</evidence>
<dbReference type="InterPro" id="IPR001789">
    <property type="entry name" value="Sig_transdc_resp-reg_receiver"/>
</dbReference>
<evidence type="ECO:0000256" key="4">
    <source>
        <dbReference type="ARBA" id="ARBA00023015"/>
    </source>
</evidence>